<keyword evidence="1" id="KW-0808">Transferase</keyword>
<dbReference type="EMBL" id="GFTR01002555">
    <property type="protein sequence ID" value="JAW13871.1"/>
    <property type="molecule type" value="Transcribed_RNA"/>
</dbReference>
<dbReference type="AlphaFoldDB" id="A0A224Y0F0"/>
<dbReference type="GO" id="GO:0003968">
    <property type="term" value="F:RNA-directed RNA polymerase activity"/>
    <property type="evidence" value="ECO:0007669"/>
    <property type="project" value="UniProtKB-KW"/>
</dbReference>
<keyword evidence="1" id="KW-0548">Nucleotidyltransferase</keyword>
<name>A0A224Y0F0_9HEMI</name>
<keyword evidence="1" id="KW-0696">RNA-directed RNA polymerase</keyword>
<evidence type="ECO:0000313" key="1">
    <source>
        <dbReference type="EMBL" id="JAW13871.1"/>
    </source>
</evidence>
<organism evidence="1">
    <name type="scientific">Panstrongylus lignarius</name>
    <dbReference type="NCBI Taxonomy" id="156445"/>
    <lineage>
        <taxon>Eukaryota</taxon>
        <taxon>Metazoa</taxon>
        <taxon>Ecdysozoa</taxon>
        <taxon>Arthropoda</taxon>
        <taxon>Hexapoda</taxon>
        <taxon>Insecta</taxon>
        <taxon>Pterygota</taxon>
        <taxon>Neoptera</taxon>
        <taxon>Paraneoptera</taxon>
        <taxon>Hemiptera</taxon>
        <taxon>Heteroptera</taxon>
        <taxon>Panheteroptera</taxon>
        <taxon>Cimicomorpha</taxon>
        <taxon>Reduviidae</taxon>
        <taxon>Triatominae</taxon>
        <taxon>Panstrongylus</taxon>
    </lineage>
</organism>
<sequence length="152" mass="17581">MATCLERWLQKRLGLHLKLNKDNAGELLYDGQIFFKLLKSYNFVTDCQKFDKPKDSLAALQKLREMAIWFKIIGVTPDDMLLRKIANKDGMQALRLLYELFVALENDDQTNIMYKTRALQTLSGGMTMFSIESSKPSVLEKQQPQKEQVCQL</sequence>
<accession>A0A224Y0F0</accession>
<reference evidence="1" key="1">
    <citation type="journal article" date="2018" name="PLoS Negl. Trop. Dis.">
        <title>An insight into the salivary gland and fat body transcriptome of Panstrongylus lignarius (Hemiptera: Heteroptera), the main vector of Chagas disease in Peru.</title>
        <authorList>
            <person name="Nevoa J.C."/>
            <person name="Mendes M.T."/>
            <person name="da Silva M.V."/>
            <person name="Soares S.C."/>
            <person name="Oliveira C.J.F."/>
            <person name="Ribeiro J.M.C."/>
        </authorList>
    </citation>
    <scope>NUCLEOTIDE SEQUENCE</scope>
</reference>
<proteinExistence type="predicted"/>
<protein>
    <submittedName>
        <fullName evidence="1">Putative rna-directed rna polymerase l</fullName>
    </submittedName>
</protein>